<keyword evidence="3" id="KW-1185">Reference proteome</keyword>
<reference evidence="2" key="1">
    <citation type="submission" date="2023-07" db="EMBL/GenBank/DDBJ databases">
        <authorList>
            <consortium name="AG Swart"/>
            <person name="Singh M."/>
            <person name="Singh A."/>
            <person name="Seah K."/>
            <person name="Emmerich C."/>
        </authorList>
    </citation>
    <scope>NUCLEOTIDE SEQUENCE</scope>
    <source>
        <strain evidence="2">DP1</strain>
    </source>
</reference>
<feature type="compositionally biased region" description="Basic and acidic residues" evidence="1">
    <location>
        <begin position="181"/>
        <end position="198"/>
    </location>
</feature>
<dbReference type="AlphaFoldDB" id="A0AAD1X4K9"/>
<comment type="caution">
    <text evidence="2">The sequence shown here is derived from an EMBL/GenBank/DDBJ whole genome shotgun (WGS) entry which is preliminary data.</text>
</comment>
<evidence type="ECO:0000256" key="1">
    <source>
        <dbReference type="SAM" id="MobiDB-lite"/>
    </source>
</evidence>
<protein>
    <submittedName>
        <fullName evidence="2">Uncharacterized protein</fullName>
    </submittedName>
</protein>
<accession>A0AAD1X4K9</accession>
<feature type="region of interest" description="Disordered" evidence="1">
    <location>
        <begin position="157"/>
        <end position="200"/>
    </location>
</feature>
<sequence length="539" mass="62639">MNDINQANDFLAVDEEMQDFANDLAEDIKLFKVESTKTTQSILSPKKGRNKLSSLPKTRITRRTIRVKRPKFCSKKKIRKITITVDNVRHRSKEDLKSLSKTSQTPFYLDFMNLSPDYNKEMLDFSPGKERNNWRMIYNSLFNKQNCKGSLMKKFLESQKKPKSPKKGGLKSPTRSKRLLSLKERSATHSPDGQDDKLSTTMKVTFDSPENPVKPTSEERGIDHFTSVKKVAKMRQRIDELSKDFRLNFKQFRGLINAQKEENATRNYFQQTKIRSKIKAEIVAHNQTIKLRMMNRKSGPIEMKPRRNLGRTCGTIQLKRASKIASKLNASQEIPKGERNQRTFQNQNEYCQNEIKVQKKFKHIPESTMGTNQGSTLASLKESSNDYAQELSIDKIRKQRSFNKVQKMCRSGTPSQSKDPRNTLARLQNMTCTNIRGYKRMLNTTNFDKTLKIKTASTFKSTIRKNAKRRMRSRGSKEFSRLMKNIKNEPDSELRKLMQRTISNIKLNRSQKSTTRAKNSQNCNFLKKICVTKYHDKLN</sequence>
<organism evidence="2 3">
    <name type="scientific">Euplotes crassus</name>
    <dbReference type="NCBI Taxonomy" id="5936"/>
    <lineage>
        <taxon>Eukaryota</taxon>
        <taxon>Sar</taxon>
        <taxon>Alveolata</taxon>
        <taxon>Ciliophora</taxon>
        <taxon>Intramacronucleata</taxon>
        <taxon>Spirotrichea</taxon>
        <taxon>Hypotrichia</taxon>
        <taxon>Euplotida</taxon>
        <taxon>Euplotidae</taxon>
        <taxon>Moneuplotes</taxon>
    </lineage>
</organism>
<evidence type="ECO:0000313" key="3">
    <source>
        <dbReference type="Proteomes" id="UP001295684"/>
    </source>
</evidence>
<evidence type="ECO:0000313" key="2">
    <source>
        <dbReference type="EMBL" id="CAI2362833.1"/>
    </source>
</evidence>
<dbReference type="EMBL" id="CAMPGE010003990">
    <property type="protein sequence ID" value="CAI2362833.1"/>
    <property type="molecule type" value="Genomic_DNA"/>
</dbReference>
<name>A0AAD1X4K9_EUPCR</name>
<gene>
    <name evidence="2" type="ORF">ECRASSUSDP1_LOCUS4161</name>
</gene>
<dbReference type="Proteomes" id="UP001295684">
    <property type="component" value="Unassembled WGS sequence"/>
</dbReference>
<feature type="compositionally biased region" description="Basic residues" evidence="1">
    <location>
        <begin position="161"/>
        <end position="180"/>
    </location>
</feature>
<proteinExistence type="predicted"/>